<evidence type="ECO:0000313" key="3">
    <source>
        <dbReference type="Proteomes" id="UP000044071"/>
    </source>
</evidence>
<evidence type="ECO:0000256" key="1">
    <source>
        <dbReference type="SAM" id="MobiDB-lite"/>
    </source>
</evidence>
<organism evidence="2 3">
    <name type="scientific">Legionella massiliensis</name>
    <dbReference type="NCBI Taxonomy" id="1034943"/>
    <lineage>
        <taxon>Bacteria</taxon>
        <taxon>Pseudomonadati</taxon>
        <taxon>Pseudomonadota</taxon>
        <taxon>Gammaproteobacteria</taxon>
        <taxon>Legionellales</taxon>
        <taxon>Legionellaceae</taxon>
        <taxon>Legionella</taxon>
    </lineage>
</organism>
<evidence type="ECO:0000313" key="2">
    <source>
        <dbReference type="EMBL" id="CDZ78470.1"/>
    </source>
</evidence>
<sequence length="152" mass="18035">MAAKKEHFSLITGQYLAEGETIIAAYRTRSVIRVFKESHEGLRQLRRFYGNMLGEEFFKRNLPENERLKEKDRKYFIKLADRAEHKNKSKPRIVTLPSAEADAVFEFLINDEPRLFMKQWAMVAYKIEKEQKKISQPQDVDEDQGERARLIR</sequence>
<proteinExistence type="predicted"/>
<keyword evidence="3" id="KW-1185">Reference proteome</keyword>
<dbReference type="EMBL" id="CCSB01000003">
    <property type="protein sequence ID" value="CDZ78470.1"/>
    <property type="molecule type" value="Genomic_DNA"/>
</dbReference>
<dbReference type="AlphaFoldDB" id="A0A078KVM6"/>
<reference evidence="2 3" key="1">
    <citation type="submission" date="2014-06" db="EMBL/GenBank/DDBJ databases">
        <authorList>
            <person name="Urmite Genomes Urmite Genomes"/>
        </authorList>
    </citation>
    <scope>NUCLEOTIDE SEQUENCE [LARGE SCALE GENOMIC DNA]</scope>
</reference>
<dbReference type="Proteomes" id="UP000044071">
    <property type="component" value="Unassembled WGS sequence"/>
</dbReference>
<gene>
    <name evidence="2" type="ORF">BN59_02780</name>
</gene>
<protein>
    <submittedName>
        <fullName evidence="2">Uncharacterized protein</fullName>
    </submittedName>
</protein>
<name>A0A078KVM6_9GAMM</name>
<accession>A0A078KVM6</accession>
<feature type="region of interest" description="Disordered" evidence="1">
    <location>
        <begin position="132"/>
        <end position="152"/>
    </location>
</feature>
<dbReference type="RefSeq" id="WP_044011612.1">
    <property type="nucleotide sequence ID" value="NZ_CCVW01000003.1"/>
</dbReference>